<evidence type="ECO:0000313" key="2">
    <source>
        <dbReference type="EMBL" id="KMO27738.1"/>
    </source>
</evidence>
<reference evidence="2 3" key="1">
    <citation type="submission" date="2015-03" db="EMBL/GenBank/DDBJ databases">
        <title>Genome sequencing of Methylobacterium tarhaniae DSM 25844.</title>
        <authorList>
            <person name="Chaudhry V."/>
            <person name="Patil P.B."/>
        </authorList>
    </citation>
    <scope>NUCLEOTIDE SEQUENCE [LARGE SCALE GENOMIC DNA]</scope>
    <source>
        <strain evidence="2 3">DSM 25844</strain>
    </source>
</reference>
<feature type="region of interest" description="Disordered" evidence="1">
    <location>
        <begin position="523"/>
        <end position="569"/>
    </location>
</feature>
<dbReference type="AlphaFoldDB" id="A0A0J6S2K0"/>
<dbReference type="EMBL" id="LABZ01000392">
    <property type="protein sequence ID" value="KMO27738.1"/>
    <property type="molecule type" value="Genomic_DNA"/>
</dbReference>
<feature type="region of interest" description="Disordered" evidence="1">
    <location>
        <begin position="1"/>
        <end position="32"/>
    </location>
</feature>
<gene>
    <name evidence="2" type="ORF">VQ03_30305</name>
</gene>
<sequence length="693" mass="75137">MLAQRAGRAELLSHDAPPPRPGRGPDALPVMPQIVSRPLPPAALPALAAALVLAALAPARAQTAAPDVGVPRVVYGDGVRAPAIMVDPETSRTPGMVDESALRYYASQKQTARMKAEIARLKRLYPGWTEPSDLDSLQPSPPEEAPLWDLFTAGRLQDLRAAINARRSVDPAWQPSEELARKLRRAEFRSSVMAASGKNPEEVVALYRADPGALDPADVESIWIIADGLAAVGASEDAFNLYKSVLDGSADAGARLATIQKAMAHIKMEQAERLIAMGRQEPGRQDSSGSSEFDAIRLDITRARIAAFLHDEPAQTPTLPDLTAFQAYARKTTEPSQTGLLGWYAYKRRQFREALEWFKLAIARGGDAMVAHGLAHTLRELNMMREAEEVAYAWRDRFVGNELLFIDLLERKLTLASPPFIEPARIERYARVVNATASGEGAQGLAWYAYNSCQFDAALEWFQRAVAWMPSESTVFGYALTLQRLRRQRPYLEVVNRYDGLFPKVVDLLFRENQGGPPLPCAVQATPAPAGRAAPAPANTPRPEPQASYGRVPRPDAAGAGGRAEAVPPAVQRGEFPLAVPLDNPLRYPAAAQGAGQAAPGTYAREPAVQAPPLVARRVPGAGAMPYERYGYALLPGYNGLDKPEGLSGPPPGTLWQDQQGERNRSAAPESVRFSVPARTTSERTLPAEKGYP</sequence>
<feature type="compositionally biased region" description="Low complexity" evidence="1">
    <location>
        <begin position="550"/>
        <end position="569"/>
    </location>
</feature>
<feature type="region of interest" description="Disordered" evidence="1">
    <location>
        <begin position="643"/>
        <end position="693"/>
    </location>
</feature>
<dbReference type="Gene3D" id="1.25.40.10">
    <property type="entry name" value="Tetratricopeptide repeat domain"/>
    <property type="match status" value="1"/>
</dbReference>
<name>A0A0J6S2K0_9HYPH</name>
<dbReference type="PATRIC" id="fig|1187852.3.peg.4905"/>
<proteinExistence type="predicted"/>
<organism evidence="2 3">
    <name type="scientific">Methylobacterium tarhaniae</name>
    <dbReference type="NCBI Taxonomy" id="1187852"/>
    <lineage>
        <taxon>Bacteria</taxon>
        <taxon>Pseudomonadati</taxon>
        <taxon>Pseudomonadota</taxon>
        <taxon>Alphaproteobacteria</taxon>
        <taxon>Hyphomicrobiales</taxon>
        <taxon>Methylobacteriaceae</taxon>
        <taxon>Methylobacterium</taxon>
    </lineage>
</organism>
<dbReference type="InterPro" id="IPR011990">
    <property type="entry name" value="TPR-like_helical_dom_sf"/>
</dbReference>
<dbReference type="SUPFAM" id="SSF48452">
    <property type="entry name" value="TPR-like"/>
    <property type="match status" value="1"/>
</dbReference>
<protein>
    <recommendedName>
        <fullName evidence="4">Cellulose synthase</fullName>
    </recommendedName>
</protein>
<evidence type="ECO:0008006" key="4">
    <source>
        <dbReference type="Google" id="ProtNLM"/>
    </source>
</evidence>
<keyword evidence="3" id="KW-1185">Reference proteome</keyword>
<accession>A0A0J6S2K0</accession>
<dbReference type="OrthoDB" id="7324591at2"/>
<comment type="caution">
    <text evidence="2">The sequence shown here is derived from an EMBL/GenBank/DDBJ whole genome shotgun (WGS) entry which is preliminary data.</text>
</comment>
<feature type="compositionally biased region" description="Low complexity" evidence="1">
    <location>
        <begin position="525"/>
        <end position="537"/>
    </location>
</feature>
<evidence type="ECO:0000313" key="3">
    <source>
        <dbReference type="Proteomes" id="UP000036449"/>
    </source>
</evidence>
<dbReference type="Proteomes" id="UP000036449">
    <property type="component" value="Unassembled WGS sequence"/>
</dbReference>
<evidence type="ECO:0000256" key="1">
    <source>
        <dbReference type="SAM" id="MobiDB-lite"/>
    </source>
</evidence>